<feature type="chain" id="PRO_5045424780" description="YD repeat-containing protein" evidence="1">
    <location>
        <begin position="22"/>
        <end position="1139"/>
    </location>
</feature>
<evidence type="ECO:0008006" key="4">
    <source>
        <dbReference type="Google" id="ProtNLM"/>
    </source>
</evidence>
<protein>
    <recommendedName>
        <fullName evidence="4">YD repeat-containing protein</fullName>
    </recommendedName>
</protein>
<evidence type="ECO:0000313" key="2">
    <source>
        <dbReference type="EMBL" id="THV60751.1"/>
    </source>
</evidence>
<comment type="caution">
    <text evidence="2">The sequence shown here is derived from an EMBL/GenBank/DDBJ whole genome shotgun (WGS) entry which is preliminary data.</text>
</comment>
<keyword evidence="1" id="KW-0732">Signal</keyword>
<dbReference type="EMBL" id="SDLV01000016">
    <property type="protein sequence ID" value="THV60751.1"/>
    <property type="molecule type" value="Genomic_DNA"/>
</dbReference>
<gene>
    <name evidence="2" type="ORF">EK417_09200</name>
</gene>
<organism evidence="2 3">
    <name type="scientific">Chryseobacterium candidae</name>
    <dbReference type="NCBI Taxonomy" id="1978493"/>
    <lineage>
        <taxon>Bacteria</taxon>
        <taxon>Pseudomonadati</taxon>
        <taxon>Bacteroidota</taxon>
        <taxon>Flavobacteriia</taxon>
        <taxon>Flavobacteriales</taxon>
        <taxon>Weeksellaceae</taxon>
        <taxon>Chryseobacterium group</taxon>
        <taxon>Chryseobacterium</taxon>
    </lineage>
</organism>
<evidence type="ECO:0000313" key="3">
    <source>
        <dbReference type="Proteomes" id="UP000306038"/>
    </source>
</evidence>
<feature type="signal peptide" evidence="1">
    <location>
        <begin position="1"/>
        <end position="21"/>
    </location>
</feature>
<accession>A0ABY2R8E3</accession>
<proteinExistence type="predicted"/>
<keyword evidence="3" id="KW-1185">Reference proteome</keyword>
<dbReference type="RefSeq" id="WP_136522003.1">
    <property type="nucleotide sequence ID" value="NZ_SDLV01000016.1"/>
</dbReference>
<reference evidence="2 3" key="1">
    <citation type="submission" date="2019-01" db="EMBL/GenBank/DDBJ databases">
        <authorList>
            <person name="B I."/>
            <person name="Ch S."/>
            <person name="Ch V.R."/>
        </authorList>
    </citation>
    <scope>NUCLEOTIDE SEQUENCE [LARGE SCALE GENOMIC DNA]</scope>
    <source>
        <strain evidence="2 3">JC507</strain>
    </source>
</reference>
<name>A0ABY2R8E3_9FLAO</name>
<sequence length="1139" mass="128255">MKKNTIAVILLLASLYNTLLAQSGVGGNDPKSYVGDINQMFPSAPTSNNLMKFEEVPVSYYTGIPDINIPLVSIPTINPKVVMALQLKYHPLNAKPEDRASETGLGWSLIAGGTISRTVRGGNPDEKNRTILFSSPPKTKYGIYNEIYNPTSKLIKNQTIDLNDYSFEAAMGKYDTEYDLYQYNFMGQSGRFYIVKDDNGNYKPEKLDKNNLQIIINNNAPDIITSFTIVDDKGIRYTFEGMERSQKSITSVKIGIISGIGNPNPSMDIADYWAAFNLTNIKDQNNTLLATFNYNINSVVKFEETPTTIKRLASNVGYSNTSGNPEIPDGSMPGAFETQYVYNTSNTKLLTSIDVSGKGTIYLNYEKGREDSNYMEPTELYKLKSVQSNYIGQNAQQYTDKYVLDYGYSNTNLQPENGTMKTLQKMMLAKVTKTAPNAQNQEYNLDYYSNSGILQKDKWGYYKGDSDAYRTDVLKSLTYPTKGKAVFDFGENIYSYINGTEPVTGEWIDTDNTFVSYDLNTFSSSIKEEFFTIQTPQKVKLHLDLGNLIYSNWHFYIYKKNANNTYSPSLADFGLSWQSCISNSSAQCMNQNLGQNGEPLTEYEYETVTLEPGTYYLSLTGSKGISQVPISYYLTAYTKEHYFNSFLTKKGGGIRINNIKYFDTLTSTEPAKGLFYDYKDINDPQKSSGSLVFPEPITRFDDSYSYRNKYNNATINYNANFKVTTDYNILPVQKTQGSDVGYKYVTVEQKDKDGNGKGKTVHTFRSPIDFPNDGILSTTLPVVPIPNLDYLRGQPISEKVYNAAGQIISEITTQYATTEFEKNDGIKLFDNFEKNMVAELFSFNSYQALYNSLHMGIMLTNPYKSFEKFGITLPIQKEEKTYFYKNGVQNFVVKTTSTAYNQEDYPISVTQNMLGTDTYISKYKYAKEKNNQYLTGKNIIGTPLETETQKNGMMISKIESLYPINQSEANQKTSGLALPYQINSTDLQNVVSTELTYDKYDEKGNLLQYTIKEGIPVCIVWGYNQTQPIAKIEGITYARLSGMSPGILEIVNASNTDASAGPGNDETSFLSALNTFRNNTALSGYQITTYTYDPLIGVRSITPPSGIRESYVYDSANRLEKVIDLNGKVLKEMKYNYKN</sequence>
<dbReference type="Proteomes" id="UP000306038">
    <property type="component" value="Unassembled WGS sequence"/>
</dbReference>
<evidence type="ECO:0000256" key="1">
    <source>
        <dbReference type="SAM" id="SignalP"/>
    </source>
</evidence>